<feature type="compositionally biased region" description="Basic residues" evidence="1">
    <location>
        <begin position="43"/>
        <end position="60"/>
    </location>
</feature>
<evidence type="ECO:0000313" key="2">
    <source>
        <dbReference type="EMBL" id="KAK3270579.1"/>
    </source>
</evidence>
<dbReference type="AlphaFoldDB" id="A0AAE0G2Z5"/>
<name>A0AAE0G2Z5_9CHLO</name>
<reference evidence="2 3" key="1">
    <citation type="journal article" date="2015" name="Genome Biol. Evol.">
        <title>Comparative Genomics of a Bacterivorous Green Alga Reveals Evolutionary Causalities and Consequences of Phago-Mixotrophic Mode of Nutrition.</title>
        <authorList>
            <person name="Burns J.A."/>
            <person name="Paasch A."/>
            <person name="Narechania A."/>
            <person name="Kim E."/>
        </authorList>
    </citation>
    <scope>NUCLEOTIDE SEQUENCE [LARGE SCALE GENOMIC DNA]</scope>
    <source>
        <strain evidence="2 3">PLY_AMNH</strain>
    </source>
</reference>
<keyword evidence="3" id="KW-1185">Reference proteome</keyword>
<accession>A0AAE0G2Z5</accession>
<protein>
    <submittedName>
        <fullName evidence="2">Uncharacterized protein</fullName>
    </submittedName>
</protein>
<dbReference type="Proteomes" id="UP001190700">
    <property type="component" value="Unassembled WGS sequence"/>
</dbReference>
<sequence>MGEDEIVQGLMSYLQFLRASEEGGRGTKYASQEALFTDNKMAKRERKKHDSSKLRNRGHATPHERAVRSALNKCVGACLLATWIKQLRPEASSIQPQQEETILGERCGGIPLQTHSRWGEGSGASKSPSKAKKLTYAKEATEDRKIAADHLELASRHPVGTEVWVFARQTDEDDALTVLLKDDE</sequence>
<feature type="region of interest" description="Disordered" evidence="1">
    <location>
        <begin position="38"/>
        <end position="65"/>
    </location>
</feature>
<evidence type="ECO:0000256" key="1">
    <source>
        <dbReference type="SAM" id="MobiDB-lite"/>
    </source>
</evidence>
<gene>
    <name evidence="2" type="ORF">CYMTET_21025</name>
</gene>
<evidence type="ECO:0000313" key="3">
    <source>
        <dbReference type="Proteomes" id="UP001190700"/>
    </source>
</evidence>
<organism evidence="2 3">
    <name type="scientific">Cymbomonas tetramitiformis</name>
    <dbReference type="NCBI Taxonomy" id="36881"/>
    <lineage>
        <taxon>Eukaryota</taxon>
        <taxon>Viridiplantae</taxon>
        <taxon>Chlorophyta</taxon>
        <taxon>Pyramimonadophyceae</taxon>
        <taxon>Pyramimonadales</taxon>
        <taxon>Pyramimonadaceae</taxon>
        <taxon>Cymbomonas</taxon>
    </lineage>
</organism>
<comment type="caution">
    <text evidence="2">The sequence shown here is derived from an EMBL/GenBank/DDBJ whole genome shotgun (WGS) entry which is preliminary data.</text>
</comment>
<dbReference type="EMBL" id="LGRX02010304">
    <property type="protein sequence ID" value="KAK3270579.1"/>
    <property type="molecule type" value="Genomic_DNA"/>
</dbReference>
<proteinExistence type="predicted"/>